<proteinExistence type="predicted"/>
<dbReference type="InterPro" id="IPR051058">
    <property type="entry name" value="GDSL_Est/Lipase"/>
</dbReference>
<keyword evidence="3" id="KW-1185">Reference proteome</keyword>
<dbReference type="PANTHER" id="PTHR45648:SF22">
    <property type="entry name" value="GDSL LIPASE_ACYLHYDROLASE FAMILY PROTEIN (AFU_ORTHOLOGUE AFUA_4G14700)"/>
    <property type="match status" value="1"/>
</dbReference>
<dbReference type="SUPFAM" id="SSF52266">
    <property type="entry name" value="SGNH hydrolase"/>
    <property type="match status" value="1"/>
</dbReference>
<evidence type="ECO:0000313" key="2">
    <source>
        <dbReference type="EMBL" id="KAH7319580.1"/>
    </source>
</evidence>
<protein>
    <submittedName>
        <fullName evidence="2">Carbohydrate esterase family 16 protein</fullName>
    </submittedName>
</protein>
<dbReference type="InterPro" id="IPR036514">
    <property type="entry name" value="SGNH_hydro_sf"/>
</dbReference>
<evidence type="ECO:0000313" key="3">
    <source>
        <dbReference type="Proteomes" id="UP000813444"/>
    </source>
</evidence>
<sequence>MRQSLVYAGLAGAAAISAQATPNYLISFGDSYSQTGFEIDGAKPSAANPLGNPPLPGWTASGGLDWVGFMVTEFNSSLTLSYNFAYGGAVVDGDIIPPYADHVRTLIDQVGIFSNSLASKPCYAPWTSDNALFAVWMGVNDVGNSWWMDGQQERLTSIIDAYFEQVQILYDAGARNFAILTVPPTDRSPMFLNSNPPENLAILRNVIDQFNGIVTDYIGEFTAANDDATFRVIDTTLGFNEALDNPQEYGSPDATCFNGDGVSCLWFNDYHPGIEIQRLVGSQVAAAWPEFFDCTDSVMC</sequence>
<name>A0A8K0WS78_9HYPO</name>
<keyword evidence="1" id="KW-0378">Hydrolase</keyword>
<dbReference type="EMBL" id="JAGPNK010000006">
    <property type="protein sequence ID" value="KAH7319580.1"/>
    <property type="molecule type" value="Genomic_DNA"/>
</dbReference>
<dbReference type="InterPro" id="IPR001087">
    <property type="entry name" value="GDSL"/>
</dbReference>
<dbReference type="AlphaFoldDB" id="A0A8K0WS78"/>
<reference evidence="2" key="1">
    <citation type="journal article" date="2021" name="Nat. Commun.">
        <title>Genetic determinants of endophytism in the Arabidopsis root mycobiome.</title>
        <authorList>
            <person name="Mesny F."/>
            <person name="Miyauchi S."/>
            <person name="Thiergart T."/>
            <person name="Pickel B."/>
            <person name="Atanasova L."/>
            <person name="Karlsson M."/>
            <person name="Huettel B."/>
            <person name="Barry K.W."/>
            <person name="Haridas S."/>
            <person name="Chen C."/>
            <person name="Bauer D."/>
            <person name="Andreopoulos W."/>
            <person name="Pangilinan J."/>
            <person name="LaButti K."/>
            <person name="Riley R."/>
            <person name="Lipzen A."/>
            <person name="Clum A."/>
            <person name="Drula E."/>
            <person name="Henrissat B."/>
            <person name="Kohler A."/>
            <person name="Grigoriev I.V."/>
            <person name="Martin F.M."/>
            <person name="Hacquard S."/>
        </authorList>
    </citation>
    <scope>NUCLEOTIDE SEQUENCE</scope>
    <source>
        <strain evidence="2">MPI-CAGE-CH-0235</strain>
    </source>
</reference>
<dbReference type="Gene3D" id="3.40.50.1110">
    <property type="entry name" value="SGNH hydrolase"/>
    <property type="match status" value="1"/>
</dbReference>
<comment type="caution">
    <text evidence="2">The sequence shown here is derived from an EMBL/GenBank/DDBJ whole genome shotgun (WGS) entry which is preliminary data.</text>
</comment>
<dbReference type="Pfam" id="PF00657">
    <property type="entry name" value="Lipase_GDSL"/>
    <property type="match status" value="1"/>
</dbReference>
<organism evidence="2 3">
    <name type="scientific">Stachybotrys elegans</name>
    <dbReference type="NCBI Taxonomy" id="80388"/>
    <lineage>
        <taxon>Eukaryota</taxon>
        <taxon>Fungi</taxon>
        <taxon>Dikarya</taxon>
        <taxon>Ascomycota</taxon>
        <taxon>Pezizomycotina</taxon>
        <taxon>Sordariomycetes</taxon>
        <taxon>Hypocreomycetidae</taxon>
        <taxon>Hypocreales</taxon>
        <taxon>Stachybotryaceae</taxon>
        <taxon>Stachybotrys</taxon>
    </lineage>
</organism>
<dbReference type="CDD" id="cd01846">
    <property type="entry name" value="fatty_acyltransferase_like"/>
    <property type="match status" value="1"/>
</dbReference>
<accession>A0A8K0WS78</accession>
<dbReference type="GO" id="GO:0016788">
    <property type="term" value="F:hydrolase activity, acting on ester bonds"/>
    <property type="evidence" value="ECO:0007669"/>
    <property type="project" value="InterPro"/>
</dbReference>
<dbReference type="Proteomes" id="UP000813444">
    <property type="component" value="Unassembled WGS sequence"/>
</dbReference>
<evidence type="ECO:0000256" key="1">
    <source>
        <dbReference type="ARBA" id="ARBA00022801"/>
    </source>
</evidence>
<dbReference type="OrthoDB" id="1600564at2759"/>
<dbReference type="PANTHER" id="PTHR45648">
    <property type="entry name" value="GDSL LIPASE/ACYLHYDROLASE FAMILY PROTEIN (AFU_ORTHOLOGUE AFUA_4G14700)"/>
    <property type="match status" value="1"/>
</dbReference>
<gene>
    <name evidence="2" type="ORF">B0I35DRAFT_215216</name>
</gene>